<dbReference type="EMBL" id="BART01024787">
    <property type="protein sequence ID" value="GAG92896.1"/>
    <property type="molecule type" value="Genomic_DNA"/>
</dbReference>
<dbReference type="AlphaFoldDB" id="X1D8Y8"/>
<reference evidence="3" key="1">
    <citation type="journal article" date="2014" name="Front. Microbiol.">
        <title>High frequency of phylogenetically diverse reductive dehalogenase-homologous genes in deep subseafloor sedimentary metagenomes.</title>
        <authorList>
            <person name="Kawai M."/>
            <person name="Futagami T."/>
            <person name="Toyoda A."/>
            <person name="Takaki Y."/>
            <person name="Nishi S."/>
            <person name="Hori S."/>
            <person name="Arai W."/>
            <person name="Tsubouchi T."/>
            <person name="Morono Y."/>
            <person name="Uchiyama I."/>
            <person name="Ito T."/>
            <person name="Fujiyama A."/>
            <person name="Inagaki F."/>
            <person name="Takami H."/>
        </authorList>
    </citation>
    <scope>NUCLEOTIDE SEQUENCE</scope>
    <source>
        <strain evidence="3">Expedition CK06-06</strain>
    </source>
</reference>
<feature type="non-terminal residue" evidence="3">
    <location>
        <position position="257"/>
    </location>
</feature>
<dbReference type="Gene3D" id="1.25.40.10">
    <property type="entry name" value="Tetratricopeptide repeat domain"/>
    <property type="match status" value="1"/>
</dbReference>
<dbReference type="PANTHER" id="PTHR16305:SF28">
    <property type="entry name" value="GUANYLATE CYCLASE DOMAIN-CONTAINING PROTEIN"/>
    <property type="match status" value="1"/>
</dbReference>
<evidence type="ECO:0000256" key="2">
    <source>
        <dbReference type="ARBA" id="ARBA00022840"/>
    </source>
</evidence>
<organism evidence="3">
    <name type="scientific">marine sediment metagenome</name>
    <dbReference type="NCBI Taxonomy" id="412755"/>
    <lineage>
        <taxon>unclassified sequences</taxon>
        <taxon>metagenomes</taxon>
        <taxon>ecological metagenomes</taxon>
    </lineage>
</organism>
<dbReference type="GO" id="GO:0005524">
    <property type="term" value="F:ATP binding"/>
    <property type="evidence" value="ECO:0007669"/>
    <property type="project" value="UniProtKB-KW"/>
</dbReference>
<dbReference type="GO" id="GO:0004016">
    <property type="term" value="F:adenylate cyclase activity"/>
    <property type="evidence" value="ECO:0007669"/>
    <property type="project" value="TreeGrafter"/>
</dbReference>
<proteinExistence type="predicted"/>
<comment type="caution">
    <text evidence="3">The sequence shown here is derived from an EMBL/GenBank/DDBJ whole genome shotgun (WGS) entry which is preliminary data.</text>
</comment>
<protein>
    <recommendedName>
        <fullName evidence="4">MalT-like TPR region domain-containing protein</fullName>
    </recommendedName>
</protein>
<accession>X1D8Y8</accession>
<keyword evidence="2" id="KW-0067">ATP-binding</keyword>
<evidence type="ECO:0000313" key="3">
    <source>
        <dbReference type="EMBL" id="GAG92896.1"/>
    </source>
</evidence>
<dbReference type="PANTHER" id="PTHR16305">
    <property type="entry name" value="TESTICULAR SOLUBLE ADENYLYL CYCLASE"/>
    <property type="match status" value="1"/>
</dbReference>
<gene>
    <name evidence="3" type="ORF">S01H4_44658</name>
</gene>
<sequence>MQVASVIGRDFAFRILQTITEIGEELKSYLLNLQGLEFIYEKSLFPEMEYIFKHALTQEVAYNSLLLKRRKEIHERIGKAIEELYPERLEEFYEMLAHHYYGGENWEKAYQYLKLSGDKAALRYSAWEAFRFHKDAINVLNKLPDTEENKRRGIEVRLSMATPMMVLVYPEDSLEILQEGERLSKELGDERSLANIYSNIGMYYSLKGEALLGRKYAQYCFDEAEKIQDIELMAPIGFDLSVSYNGAGEFFKVAELA</sequence>
<keyword evidence="1" id="KW-0547">Nucleotide-binding</keyword>
<dbReference type="InterPro" id="IPR011990">
    <property type="entry name" value="TPR-like_helical_dom_sf"/>
</dbReference>
<name>X1D8Y8_9ZZZZ</name>
<evidence type="ECO:0008006" key="4">
    <source>
        <dbReference type="Google" id="ProtNLM"/>
    </source>
</evidence>
<dbReference type="GO" id="GO:0005737">
    <property type="term" value="C:cytoplasm"/>
    <property type="evidence" value="ECO:0007669"/>
    <property type="project" value="TreeGrafter"/>
</dbReference>
<evidence type="ECO:0000256" key="1">
    <source>
        <dbReference type="ARBA" id="ARBA00022741"/>
    </source>
</evidence>